<dbReference type="InterPro" id="IPR046060">
    <property type="entry name" value="DUF6018"/>
</dbReference>
<protein>
    <submittedName>
        <fullName evidence="1">Uncharacterized protein</fullName>
    </submittedName>
</protein>
<sequence>MMKETISKGPVLQGNVFEESKRKAEKIIASKPILHSRHSIEIILPDGERRIFKAKSVSKEHAFNEFLVFIECLEQGINSKVMWRYKGDKVYHFSTTINEKPSTITRLKKAIMGYFFDIE</sequence>
<dbReference type="Pfam" id="PF19482">
    <property type="entry name" value="DUF6018"/>
    <property type="match status" value="1"/>
</dbReference>
<gene>
    <name evidence="1" type="ORF">KD144_07660</name>
</gene>
<evidence type="ECO:0000313" key="1">
    <source>
        <dbReference type="EMBL" id="MBR8669417.1"/>
    </source>
</evidence>
<dbReference type="OrthoDB" id="2887902at2"/>
<accession>A0A941JQF4</accession>
<organism evidence="1">
    <name type="scientific">Niallia circulans</name>
    <name type="common">Bacillus circulans</name>
    <dbReference type="NCBI Taxonomy" id="1397"/>
    <lineage>
        <taxon>Bacteria</taxon>
        <taxon>Bacillati</taxon>
        <taxon>Bacillota</taxon>
        <taxon>Bacilli</taxon>
        <taxon>Bacillales</taxon>
        <taxon>Bacillaceae</taxon>
        <taxon>Niallia</taxon>
    </lineage>
</organism>
<name>A0A941JQF4_NIACI</name>
<dbReference type="EMBL" id="JAGTPX010000006">
    <property type="protein sequence ID" value="MBR8669417.1"/>
    <property type="molecule type" value="Genomic_DNA"/>
</dbReference>
<comment type="caution">
    <text evidence="1">The sequence shown here is derived from an EMBL/GenBank/DDBJ whole genome shotgun (WGS) entry which is preliminary data.</text>
</comment>
<proteinExistence type="predicted"/>
<reference evidence="1" key="1">
    <citation type="submission" date="2021-04" db="EMBL/GenBank/DDBJ databases">
        <title>Genomic analysis of electroactive and textile dye degrading Bacillus circulans strain: DC10 isolated from constructed wetland-microbial fuel cells treating textile dye wastewaters.</title>
        <authorList>
            <person name="Patel D.U."/>
            <person name="Desai C.R."/>
        </authorList>
    </citation>
    <scope>NUCLEOTIDE SEQUENCE</scope>
    <source>
        <strain evidence="1">DC10</strain>
    </source>
</reference>
<dbReference type="RefSeq" id="WP_016205242.1">
    <property type="nucleotide sequence ID" value="NZ_JAGTPX020000007.1"/>
</dbReference>
<dbReference type="AlphaFoldDB" id="A0A941JQF4"/>